<feature type="transmembrane region" description="Helical" evidence="1">
    <location>
        <begin position="148"/>
        <end position="172"/>
    </location>
</feature>
<keyword evidence="1" id="KW-0812">Transmembrane</keyword>
<keyword evidence="1" id="KW-0472">Membrane</keyword>
<proteinExistence type="predicted"/>
<evidence type="ECO:0008006" key="4">
    <source>
        <dbReference type="Google" id="ProtNLM"/>
    </source>
</evidence>
<evidence type="ECO:0000256" key="1">
    <source>
        <dbReference type="SAM" id="Phobius"/>
    </source>
</evidence>
<evidence type="ECO:0000313" key="2">
    <source>
        <dbReference type="EMBL" id="MBU9720005.1"/>
    </source>
</evidence>
<organism evidence="2 3">
    <name type="scientific">Evansella alkalicola</name>
    <dbReference type="NCBI Taxonomy" id="745819"/>
    <lineage>
        <taxon>Bacteria</taxon>
        <taxon>Bacillati</taxon>
        <taxon>Bacillota</taxon>
        <taxon>Bacilli</taxon>
        <taxon>Bacillales</taxon>
        <taxon>Bacillaceae</taxon>
        <taxon>Evansella</taxon>
    </lineage>
</organism>
<dbReference type="Proteomes" id="UP000790580">
    <property type="component" value="Unassembled WGS sequence"/>
</dbReference>
<dbReference type="RefSeq" id="WP_140354955.1">
    <property type="nucleotide sequence ID" value="NZ_JAHQCR010000010.1"/>
</dbReference>
<keyword evidence="1" id="KW-1133">Transmembrane helix</keyword>
<feature type="transmembrane region" description="Helical" evidence="1">
    <location>
        <begin position="83"/>
        <end position="101"/>
    </location>
</feature>
<reference evidence="2 3" key="1">
    <citation type="submission" date="2021-06" db="EMBL/GenBank/DDBJ databases">
        <title>Bacillus sp. RD4P76, an endophyte from a halophyte.</title>
        <authorList>
            <person name="Sun J.-Q."/>
        </authorList>
    </citation>
    <scope>NUCLEOTIDE SEQUENCE [LARGE SCALE GENOMIC DNA]</scope>
    <source>
        <strain evidence="2 3">JCM 17098</strain>
    </source>
</reference>
<gene>
    <name evidence="2" type="ORF">KS407_00945</name>
</gene>
<feature type="transmembrane region" description="Helical" evidence="1">
    <location>
        <begin position="36"/>
        <end position="62"/>
    </location>
</feature>
<protein>
    <recommendedName>
        <fullName evidence="4">ABC transporter permease</fullName>
    </recommendedName>
</protein>
<comment type="caution">
    <text evidence="2">The sequence shown here is derived from an EMBL/GenBank/DDBJ whole genome shotgun (WGS) entry which is preliminary data.</text>
</comment>
<feature type="transmembrane region" description="Helical" evidence="1">
    <location>
        <begin position="209"/>
        <end position="229"/>
    </location>
</feature>
<feature type="transmembrane region" description="Helical" evidence="1">
    <location>
        <begin position="179"/>
        <end position="197"/>
    </location>
</feature>
<name>A0ABS6JN71_9BACI</name>
<sequence length="238" mass="27518">MIKGVLLICFLTLILPVILIYRTVGSHNLNERFEEIYASSGTIVVFYLLIVILLTYYILRVYSGYWGNKSIYTFLTLPVNRRVIYLSKLSAFMICFLLFYVTKILSVHIGYHVFILRVDRIAGNEFIMNNGLFLAVLRSNYLQILFPYSFHAILSNIAIVICLVTSVYYAALCERSQKYLGFIFVILSVGLTVFVLIDRINRTIYDNSGWYISSGFLLVLSLFFIWHSIKLYKRGAIV</sequence>
<dbReference type="EMBL" id="JAHQCR010000010">
    <property type="protein sequence ID" value="MBU9720005.1"/>
    <property type="molecule type" value="Genomic_DNA"/>
</dbReference>
<accession>A0ABS6JN71</accession>
<keyword evidence="3" id="KW-1185">Reference proteome</keyword>
<evidence type="ECO:0000313" key="3">
    <source>
        <dbReference type="Proteomes" id="UP000790580"/>
    </source>
</evidence>